<reference evidence="2" key="2">
    <citation type="submission" date="2022-01" db="EMBL/GenBank/DDBJ databases">
        <authorList>
            <person name="Yamashiro T."/>
            <person name="Shiraishi A."/>
            <person name="Satake H."/>
            <person name="Nakayama K."/>
        </authorList>
    </citation>
    <scope>NUCLEOTIDE SEQUENCE</scope>
</reference>
<comment type="caution">
    <text evidence="2">The sequence shown here is derived from an EMBL/GenBank/DDBJ whole genome shotgun (WGS) entry which is preliminary data.</text>
</comment>
<accession>A0ABQ5II34</accession>
<name>A0ABQ5II34_9ASTR</name>
<feature type="region of interest" description="Disordered" evidence="1">
    <location>
        <begin position="1"/>
        <end position="49"/>
    </location>
</feature>
<evidence type="ECO:0000313" key="2">
    <source>
        <dbReference type="EMBL" id="GJT99086.1"/>
    </source>
</evidence>
<reference evidence="2" key="1">
    <citation type="journal article" date="2022" name="Int. J. Mol. Sci.">
        <title>Draft Genome of Tanacetum Coccineum: Genomic Comparison of Closely Related Tanacetum-Family Plants.</title>
        <authorList>
            <person name="Yamashiro T."/>
            <person name="Shiraishi A."/>
            <person name="Nakayama K."/>
            <person name="Satake H."/>
        </authorList>
    </citation>
    <scope>NUCLEOTIDE SEQUENCE</scope>
</reference>
<dbReference type="EMBL" id="BQNB010020736">
    <property type="protein sequence ID" value="GJT99086.1"/>
    <property type="molecule type" value="Genomic_DNA"/>
</dbReference>
<sequence length="248" mass="28111">MTLGTRKGIPFSRKKCLSNDPFPLPKNESSNFYHHDDPSSPRPPPKPPDVEVFFDFETDTGILTTKVVKGIFEHYVLMPNILAPLPTLDPDLDFNPSHDSLGSRNKIFNPGIFIEVQSERLLSRDEFSISFIRDSLSLVFDTLLPFSSENKGKDPYDHEGPVLVFIPPSSRSFDLLLILESQFTDHILEMDGMWSRYGVRTLRIRGYGGGGDMVVNDRSKGCLDPRILRSSPLLPPLYHTPPRRKRKA</sequence>
<evidence type="ECO:0000313" key="3">
    <source>
        <dbReference type="Proteomes" id="UP001151760"/>
    </source>
</evidence>
<keyword evidence="3" id="KW-1185">Reference proteome</keyword>
<dbReference type="Proteomes" id="UP001151760">
    <property type="component" value="Unassembled WGS sequence"/>
</dbReference>
<protein>
    <submittedName>
        <fullName evidence="2">Uncharacterized protein</fullName>
    </submittedName>
</protein>
<organism evidence="2 3">
    <name type="scientific">Tanacetum coccineum</name>
    <dbReference type="NCBI Taxonomy" id="301880"/>
    <lineage>
        <taxon>Eukaryota</taxon>
        <taxon>Viridiplantae</taxon>
        <taxon>Streptophyta</taxon>
        <taxon>Embryophyta</taxon>
        <taxon>Tracheophyta</taxon>
        <taxon>Spermatophyta</taxon>
        <taxon>Magnoliopsida</taxon>
        <taxon>eudicotyledons</taxon>
        <taxon>Gunneridae</taxon>
        <taxon>Pentapetalae</taxon>
        <taxon>asterids</taxon>
        <taxon>campanulids</taxon>
        <taxon>Asterales</taxon>
        <taxon>Asteraceae</taxon>
        <taxon>Asteroideae</taxon>
        <taxon>Anthemideae</taxon>
        <taxon>Anthemidinae</taxon>
        <taxon>Tanacetum</taxon>
    </lineage>
</organism>
<proteinExistence type="predicted"/>
<gene>
    <name evidence="2" type="ORF">Tco_1094604</name>
</gene>
<evidence type="ECO:0000256" key="1">
    <source>
        <dbReference type="SAM" id="MobiDB-lite"/>
    </source>
</evidence>